<name>A0A845L3Z2_9FIRM</name>
<gene>
    <name evidence="1" type="ORF">GTO91_16830</name>
</gene>
<evidence type="ECO:0000313" key="1">
    <source>
        <dbReference type="EMBL" id="MZP31367.1"/>
    </source>
</evidence>
<comment type="caution">
    <text evidence="1">The sequence shown here is derived from an EMBL/GenBank/DDBJ whole genome shotgun (WGS) entry which is preliminary data.</text>
</comment>
<keyword evidence="2" id="KW-1185">Reference proteome</keyword>
<evidence type="ECO:0008006" key="3">
    <source>
        <dbReference type="Google" id="ProtNLM"/>
    </source>
</evidence>
<organism evidence="1 2">
    <name type="scientific">Heliomicrobium undosum</name>
    <dbReference type="NCBI Taxonomy" id="121734"/>
    <lineage>
        <taxon>Bacteria</taxon>
        <taxon>Bacillati</taxon>
        <taxon>Bacillota</taxon>
        <taxon>Clostridia</taxon>
        <taxon>Eubacteriales</taxon>
        <taxon>Heliobacteriaceae</taxon>
        <taxon>Heliomicrobium</taxon>
    </lineage>
</organism>
<dbReference type="EMBL" id="WXEY01000035">
    <property type="protein sequence ID" value="MZP31367.1"/>
    <property type="molecule type" value="Genomic_DNA"/>
</dbReference>
<reference evidence="1 2" key="1">
    <citation type="submission" date="2020-01" db="EMBL/GenBank/DDBJ databases">
        <title>Whole-genome sequence of Heliobacterium undosum DSM 13378.</title>
        <authorList>
            <person name="Kyndt J.A."/>
            <person name="Meyer T.E."/>
        </authorList>
    </citation>
    <scope>NUCLEOTIDE SEQUENCE [LARGE SCALE GENOMIC DNA]</scope>
    <source>
        <strain evidence="1 2">DSM 13378</strain>
    </source>
</reference>
<accession>A0A845L3Z2</accession>
<dbReference type="Gene3D" id="1.10.30.50">
    <property type="match status" value="1"/>
</dbReference>
<dbReference type="OrthoDB" id="9802901at2"/>
<sequence length="210" mass="24632">MSYNPFEVFSNSSRGTADVANKLVNMILSAVNKEYIKDSTVKDPIYIESVKKYFGPRCVYCERVFNENFESVREHVEAMNRFRAGLDVQGNVLLSCKECNEKKKEYDQMSLSEVPNAWEKLLKPFGNDCLDGCKHCEYWRSIYRGKSDDEIRFILEKRLEKIKNFRIQYLPLNFDKIRCGLVSILDEVYKECQSFAKQKEQEVLNQIRGV</sequence>
<proteinExistence type="predicted"/>
<dbReference type="AlphaFoldDB" id="A0A845L3Z2"/>
<dbReference type="Proteomes" id="UP000463470">
    <property type="component" value="Unassembled WGS sequence"/>
</dbReference>
<evidence type="ECO:0000313" key="2">
    <source>
        <dbReference type="Proteomes" id="UP000463470"/>
    </source>
</evidence>
<protein>
    <recommendedName>
        <fullName evidence="3">HNH endonuclease</fullName>
    </recommendedName>
</protein>
<dbReference type="RefSeq" id="WP_161259883.1">
    <property type="nucleotide sequence ID" value="NZ_WXEY01000035.1"/>
</dbReference>